<dbReference type="AlphaFoldDB" id="A0A937RPB1"/>
<evidence type="ECO:0000259" key="8">
    <source>
        <dbReference type="PROSITE" id="PS50305"/>
    </source>
</evidence>
<dbReference type="GO" id="GO:0070403">
    <property type="term" value="F:NAD+ binding"/>
    <property type="evidence" value="ECO:0007669"/>
    <property type="project" value="UniProtKB-UniRule"/>
</dbReference>
<protein>
    <recommendedName>
        <fullName evidence="5">NAD-dependent protein deacetylase</fullName>
        <ecNumber evidence="5">2.3.1.286</ecNumber>
    </recommendedName>
    <alternativeName>
        <fullName evidence="5">Regulatory protein SIR2 homolog</fullName>
    </alternativeName>
</protein>
<evidence type="ECO:0000256" key="3">
    <source>
        <dbReference type="ARBA" id="ARBA00022833"/>
    </source>
</evidence>
<feature type="binding site" evidence="5">
    <location>
        <begin position="107"/>
        <end position="110"/>
    </location>
    <ligand>
        <name>NAD(+)</name>
        <dbReference type="ChEBI" id="CHEBI:57540"/>
    </ligand>
</feature>
<dbReference type="Gene3D" id="3.30.1600.10">
    <property type="entry name" value="SIR2/SIRT2 'Small Domain"/>
    <property type="match status" value="1"/>
</dbReference>
<comment type="caution">
    <text evidence="9">The sequence shown here is derived from an EMBL/GenBank/DDBJ whole genome shotgun (WGS) entry which is preliminary data.</text>
</comment>
<feature type="compositionally biased region" description="Low complexity" evidence="7">
    <location>
        <begin position="174"/>
        <end position="190"/>
    </location>
</feature>
<dbReference type="InterPro" id="IPR003000">
    <property type="entry name" value="Sirtuin"/>
</dbReference>
<feature type="binding site" evidence="5 6">
    <location>
        <position position="216"/>
    </location>
    <ligand>
        <name>Zn(2+)</name>
        <dbReference type="ChEBI" id="CHEBI:29105"/>
    </ligand>
</feature>
<comment type="catalytic activity">
    <reaction evidence="5">
        <text>N(6)-acetyl-L-lysyl-[protein] + NAD(+) + H2O = 2''-O-acetyl-ADP-D-ribose + nicotinamide + L-lysyl-[protein]</text>
        <dbReference type="Rhea" id="RHEA:43636"/>
        <dbReference type="Rhea" id="RHEA-COMP:9752"/>
        <dbReference type="Rhea" id="RHEA-COMP:10731"/>
        <dbReference type="ChEBI" id="CHEBI:15377"/>
        <dbReference type="ChEBI" id="CHEBI:17154"/>
        <dbReference type="ChEBI" id="CHEBI:29969"/>
        <dbReference type="ChEBI" id="CHEBI:57540"/>
        <dbReference type="ChEBI" id="CHEBI:61930"/>
        <dbReference type="ChEBI" id="CHEBI:83767"/>
        <dbReference type="EC" id="2.3.1.286"/>
    </reaction>
</comment>
<evidence type="ECO:0000256" key="5">
    <source>
        <dbReference type="HAMAP-Rule" id="MF_01967"/>
    </source>
</evidence>
<dbReference type="InterPro" id="IPR029035">
    <property type="entry name" value="DHS-like_NAD/FAD-binding_dom"/>
</dbReference>
<keyword evidence="4 5" id="KW-0520">NAD</keyword>
<dbReference type="HAMAP" id="MF_01967">
    <property type="entry name" value="Sirtuin_ClassII"/>
    <property type="match status" value="1"/>
</dbReference>
<dbReference type="SUPFAM" id="SSF52467">
    <property type="entry name" value="DHS-like NAD/FAD-binding domain"/>
    <property type="match status" value="1"/>
</dbReference>
<dbReference type="EC" id="2.3.1.286" evidence="5"/>
<dbReference type="InterPro" id="IPR026587">
    <property type="entry name" value="Sirtuin_class_II"/>
</dbReference>
<keyword evidence="5" id="KW-0963">Cytoplasm</keyword>
<organism evidence="9 10">
    <name type="scientific">Frankia nepalensis</name>
    <dbReference type="NCBI Taxonomy" id="1836974"/>
    <lineage>
        <taxon>Bacteria</taxon>
        <taxon>Bacillati</taxon>
        <taxon>Actinomycetota</taxon>
        <taxon>Actinomycetes</taxon>
        <taxon>Frankiales</taxon>
        <taxon>Frankiaceae</taxon>
        <taxon>Frankia</taxon>
    </lineage>
</organism>
<dbReference type="InterPro" id="IPR026591">
    <property type="entry name" value="Sirtuin_cat_small_dom_sf"/>
</dbReference>
<keyword evidence="3 5" id="KW-0862">Zinc</keyword>
<dbReference type="Gene3D" id="3.40.50.1220">
    <property type="entry name" value="TPP-binding domain"/>
    <property type="match status" value="1"/>
</dbReference>
<dbReference type="Pfam" id="PF02146">
    <property type="entry name" value="SIR2"/>
    <property type="match status" value="1"/>
</dbReference>
<feature type="binding site" evidence="5">
    <location>
        <begin position="280"/>
        <end position="282"/>
    </location>
    <ligand>
        <name>NAD(+)</name>
        <dbReference type="ChEBI" id="CHEBI:57540"/>
    </ligand>
</feature>
<accession>A0A937RPB1</accession>
<dbReference type="PROSITE" id="PS50305">
    <property type="entry name" value="SIRTUIN"/>
    <property type="match status" value="1"/>
</dbReference>
<keyword evidence="1 5" id="KW-0808">Transferase</keyword>
<dbReference type="Proteomes" id="UP000604475">
    <property type="component" value="Unassembled WGS sequence"/>
</dbReference>
<dbReference type="GO" id="GO:0005737">
    <property type="term" value="C:cytoplasm"/>
    <property type="evidence" value="ECO:0007669"/>
    <property type="project" value="UniProtKB-SubCell"/>
</dbReference>
<evidence type="ECO:0000256" key="7">
    <source>
        <dbReference type="SAM" id="MobiDB-lite"/>
    </source>
</evidence>
<reference evidence="9" key="1">
    <citation type="submission" date="2020-12" db="EMBL/GenBank/DDBJ databases">
        <title>Genomic characterization of non-nitrogen-fixing Frankia strains.</title>
        <authorList>
            <person name="Carlos-Shanley C."/>
            <person name="Guerra T."/>
            <person name="Hahn D."/>
        </authorList>
    </citation>
    <scope>NUCLEOTIDE SEQUENCE</scope>
    <source>
        <strain evidence="9">CN6</strain>
    </source>
</reference>
<feature type="active site" description="Proton acceptor" evidence="5 6">
    <location>
        <position position="125"/>
    </location>
</feature>
<gene>
    <name evidence="5" type="primary">cobB</name>
    <name evidence="9" type="ORF">I7412_42505</name>
</gene>
<comment type="cofactor">
    <cofactor evidence="5">
        <name>Zn(2+)</name>
        <dbReference type="ChEBI" id="CHEBI:29105"/>
    </cofactor>
    <text evidence="5">Binds 1 zinc ion per subunit.</text>
</comment>
<comment type="subcellular location">
    <subcellularLocation>
        <location evidence="5">Cytoplasm</location>
    </subcellularLocation>
</comment>
<comment type="caution">
    <text evidence="5">Lacks conserved residue(s) required for the propagation of feature annotation.</text>
</comment>
<dbReference type="InterPro" id="IPR026590">
    <property type="entry name" value="Ssirtuin_cat_dom"/>
</dbReference>
<comment type="function">
    <text evidence="5">NAD-dependent protein deacetylase which modulates the activities of several enzymes which are inactive in their acetylated form.</text>
</comment>
<evidence type="ECO:0000256" key="1">
    <source>
        <dbReference type="ARBA" id="ARBA00022679"/>
    </source>
</evidence>
<dbReference type="GO" id="GO:0017136">
    <property type="term" value="F:histone deacetylase activity, NAD-dependent"/>
    <property type="evidence" value="ECO:0007669"/>
    <property type="project" value="TreeGrafter"/>
</dbReference>
<evidence type="ECO:0000313" key="10">
    <source>
        <dbReference type="Proteomes" id="UP000604475"/>
    </source>
</evidence>
<feature type="binding site" evidence="5">
    <location>
        <position position="298"/>
    </location>
    <ligand>
        <name>NAD(+)</name>
        <dbReference type="ChEBI" id="CHEBI:57540"/>
    </ligand>
</feature>
<keyword evidence="10" id="KW-1185">Reference proteome</keyword>
<feature type="region of interest" description="Disordered" evidence="7">
    <location>
        <begin position="174"/>
        <end position="195"/>
    </location>
</feature>
<feature type="binding site" evidence="5 6">
    <location>
        <position position="213"/>
    </location>
    <ligand>
        <name>Zn(2+)</name>
        <dbReference type="ChEBI" id="CHEBI:29105"/>
    </ligand>
</feature>
<sequence>MPVIEDAADGVAALRALVGPGDVAVLTGAGISTESGIPDYRGPSGAARRNHTPMTYQQFTGDPAARRRYWARSHAGWRHIAAAAPNSGHTAVAALQRAGLLAGIVTQNVDGLHQAGGARSVLELHGSLARVLCSDCGDVSPRDLLAERLTAANPDFRADAVDAGVSGAVEPAAGPAGAADAAGTPTAGSGRVNPDGDAALGEAEIARFALVGCQRCGSDRLEPDVVFFGATVPRERVTAAMAVVERARLLLVLGSSLTVMSGYRFVLRAGQLGIPVAIVNQGPTRADPRADLIIDARLGDVLPPLARQLA</sequence>
<dbReference type="PANTHER" id="PTHR11085:SF10">
    <property type="entry name" value="NAD-DEPENDENT PROTEIN DEACYLASE SIRTUIN-5, MITOCHONDRIAL-RELATED"/>
    <property type="match status" value="1"/>
</dbReference>
<feature type="domain" description="Deacetylase sirtuin-type" evidence="8">
    <location>
        <begin position="1"/>
        <end position="310"/>
    </location>
</feature>
<dbReference type="PANTHER" id="PTHR11085">
    <property type="entry name" value="NAD-DEPENDENT PROTEIN DEACYLASE SIRTUIN-5, MITOCHONDRIAL-RELATED"/>
    <property type="match status" value="1"/>
</dbReference>
<feature type="binding site" evidence="5">
    <location>
        <begin position="254"/>
        <end position="256"/>
    </location>
    <ligand>
        <name>NAD(+)</name>
        <dbReference type="ChEBI" id="CHEBI:57540"/>
    </ligand>
</feature>
<feature type="binding site" evidence="5 6">
    <location>
        <position position="133"/>
    </location>
    <ligand>
        <name>Zn(2+)</name>
        <dbReference type="ChEBI" id="CHEBI:29105"/>
    </ligand>
</feature>
<evidence type="ECO:0000256" key="6">
    <source>
        <dbReference type="PROSITE-ProRule" id="PRU00236"/>
    </source>
</evidence>
<comment type="similarity">
    <text evidence="5">Belongs to the sirtuin family. Class II subfamily.</text>
</comment>
<name>A0A937RPB1_9ACTN</name>
<dbReference type="EMBL" id="JAEACQ010000395">
    <property type="protein sequence ID" value="MBL7633712.1"/>
    <property type="molecule type" value="Genomic_DNA"/>
</dbReference>
<keyword evidence="2 5" id="KW-0479">Metal-binding</keyword>
<evidence type="ECO:0000256" key="2">
    <source>
        <dbReference type="ARBA" id="ARBA00022723"/>
    </source>
</evidence>
<dbReference type="InterPro" id="IPR050134">
    <property type="entry name" value="NAD-dep_sirtuin_deacylases"/>
</dbReference>
<evidence type="ECO:0000313" key="9">
    <source>
        <dbReference type="EMBL" id="MBL7633712.1"/>
    </source>
</evidence>
<dbReference type="RefSeq" id="WP_203031901.1">
    <property type="nucleotide sequence ID" value="NZ_JAEACQ010000395.1"/>
</dbReference>
<dbReference type="GO" id="GO:0008270">
    <property type="term" value="F:zinc ion binding"/>
    <property type="evidence" value="ECO:0007669"/>
    <property type="project" value="UniProtKB-UniRule"/>
</dbReference>
<evidence type="ECO:0000256" key="4">
    <source>
        <dbReference type="ARBA" id="ARBA00023027"/>
    </source>
</evidence>
<feature type="binding site" evidence="5 6">
    <location>
        <position position="136"/>
    </location>
    <ligand>
        <name>Zn(2+)</name>
        <dbReference type="ChEBI" id="CHEBI:29105"/>
    </ligand>
</feature>
<proteinExistence type="inferred from homology"/>